<feature type="transmembrane region" description="Helical" evidence="1">
    <location>
        <begin position="12"/>
        <end position="27"/>
    </location>
</feature>
<protein>
    <recommendedName>
        <fullName evidence="2">Inner membrane protein YgaP-like transmembrane domain-containing protein</fullName>
    </recommendedName>
</protein>
<dbReference type="EMBL" id="CP016094">
    <property type="protein sequence ID" value="AOS44142.1"/>
    <property type="molecule type" value="Genomic_DNA"/>
</dbReference>
<dbReference type="STRING" id="1838286.Verru16b_01203"/>
<dbReference type="PATRIC" id="fig|1838286.3.peg.1211"/>
<name>A0A1D8ATE6_9BACT</name>
<sequence>MKPNVGGIDRILRILAGIAILGAGFYFKSWLGLIGIVPILTGIFRFCPAYLPFGLSSCKLKDE</sequence>
<keyword evidence="1" id="KW-1133">Transmembrane helix</keyword>
<dbReference type="OrthoDB" id="5405951at2"/>
<evidence type="ECO:0000313" key="4">
    <source>
        <dbReference type="Proteomes" id="UP000095228"/>
    </source>
</evidence>
<dbReference type="Pfam" id="PF11127">
    <property type="entry name" value="YgaP-like_TM"/>
    <property type="match status" value="1"/>
</dbReference>
<dbReference type="AlphaFoldDB" id="A0A1D8ATE6"/>
<dbReference type="Proteomes" id="UP000095228">
    <property type="component" value="Chromosome"/>
</dbReference>
<dbReference type="KEGG" id="obg:Verru16b_01203"/>
<evidence type="ECO:0000259" key="2">
    <source>
        <dbReference type="Pfam" id="PF11127"/>
    </source>
</evidence>
<gene>
    <name evidence="3" type="ORF">Verru16b_01203</name>
</gene>
<feature type="domain" description="Inner membrane protein YgaP-like transmembrane" evidence="2">
    <location>
        <begin position="1"/>
        <end position="60"/>
    </location>
</feature>
<keyword evidence="1" id="KW-0812">Transmembrane</keyword>
<dbReference type="RefSeq" id="WP_069961428.1">
    <property type="nucleotide sequence ID" value="NZ_CP016094.1"/>
</dbReference>
<organism evidence="3 4">
    <name type="scientific">Lacunisphaera limnophila</name>
    <dbReference type="NCBI Taxonomy" id="1838286"/>
    <lineage>
        <taxon>Bacteria</taxon>
        <taxon>Pseudomonadati</taxon>
        <taxon>Verrucomicrobiota</taxon>
        <taxon>Opitutia</taxon>
        <taxon>Opitutales</taxon>
        <taxon>Opitutaceae</taxon>
        <taxon>Lacunisphaera</taxon>
    </lineage>
</organism>
<dbReference type="InterPro" id="IPR021309">
    <property type="entry name" value="YgaP-like_TM"/>
</dbReference>
<evidence type="ECO:0000313" key="3">
    <source>
        <dbReference type="EMBL" id="AOS44142.1"/>
    </source>
</evidence>
<proteinExistence type="predicted"/>
<reference evidence="3 4" key="1">
    <citation type="submission" date="2016-06" db="EMBL/GenBank/DDBJ databases">
        <title>Three novel species with peptidoglycan cell walls form the new genus Lacunisphaera gen. nov. in the family Opitutaceae of the verrucomicrobial subdivision 4.</title>
        <authorList>
            <person name="Rast P."/>
            <person name="Gloeckner I."/>
            <person name="Jogler M."/>
            <person name="Boedeker C."/>
            <person name="Jeske O."/>
            <person name="Wiegand S."/>
            <person name="Reinhardt R."/>
            <person name="Schumann P."/>
            <person name="Rohde M."/>
            <person name="Spring S."/>
            <person name="Gloeckner F.O."/>
            <person name="Jogler C."/>
        </authorList>
    </citation>
    <scope>NUCLEOTIDE SEQUENCE [LARGE SCALE GENOMIC DNA]</scope>
    <source>
        <strain evidence="3 4">IG16b</strain>
    </source>
</reference>
<accession>A0A1D8ATE6</accession>
<keyword evidence="1" id="KW-0472">Membrane</keyword>
<keyword evidence="4" id="KW-1185">Reference proteome</keyword>
<evidence type="ECO:0000256" key="1">
    <source>
        <dbReference type="SAM" id="Phobius"/>
    </source>
</evidence>